<dbReference type="Proteomes" id="UP000010953">
    <property type="component" value="Unassembled WGS sequence"/>
</dbReference>
<dbReference type="InParanoid" id="M7XDK2"/>
<keyword evidence="2" id="KW-1185">Reference proteome</keyword>
<name>M7XDK2_9BACT</name>
<accession>M7XDK2</accession>
<evidence type="ECO:0000313" key="1">
    <source>
        <dbReference type="EMBL" id="EMS32949.1"/>
    </source>
</evidence>
<sequence>MLPMTKSFTPNDLLRYIYQEMSEGENELVVQALHYDDVLMQEYLDMLSTLDQLNQLVLTPSEKVVKGILWNAKSTGLEKV</sequence>
<reference evidence="1" key="1">
    <citation type="submission" date="2013-01" db="EMBL/GenBank/DDBJ databases">
        <title>Genome assembly of Mariniradius saccharolyticus AK6.</title>
        <authorList>
            <person name="Vaidya B."/>
            <person name="Khatri I."/>
            <person name="Tanuku N.R.S."/>
            <person name="Subramanian S."/>
            <person name="Pinnaka A."/>
        </authorList>
    </citation>
    <scope>NUCLEOTIDE SEQUENCE [LARGE SCALE GENOMIC DNA]</scope>
    <source>
        <strain evidence="1">AK6</strain>
    </source>
</reference>
<proteinExistence type="predicted"/>
<dbReference type="eggNOG" id="ENOG503313F">
    <property type="taxonomic scope" value="Bacteria"/>
</dbReference>
<comment type="caution">
    <text evidence="1">The sequence shown here is derived from an EMBL/GenBank/DDBJ whole genome shotgun (WGS) entry which is preliminary data.</text>
</comment>
<evidence type="ECO:0000313" key="2">
    <source>
        <dbReference type="Proteomes" id="UP000010953"/>
    </source>
</evidence>
<gene>
    <name evidence="1" type="ORF">C943_00956</name>
</gene>
<dbReference type="EMBL" id="AMZY02000011">
    <property type="protein sequence ID" value="EMS32949.1"/>
    <property type="molecule type" value="Genomic_DNA"/>
</dbReference>
<protein>
    <submittedName>
        <fullName evidence="1">Uncharacterized protein</fullName>
    </submittedName>
</protein>
<dbReference type="AlphaFoldDB" id="M7XDK2"/>
<organism evidence="1 2">
    <name type="scientific">Mariniradius saccharolyticus AK6</name>
    <dbReference type="NCBI Taxonomy" id="1239962"/>
    <lineage>
        <taxon>Bacteria</taxon>
        <taxon>Pseudomonadati</taxon>
        <taxon>Bacteroidota</taxon>
        <taxon>Cytophagia</taxon>
        <taxon>Cytophagales</taxon>
        <taxon>Cyclobacteriaceae</taxon>
        <taxon>Mariniradius</taxon>
    </lineage>
</organism>